<evidence type="ECO:0000313" key="15">
    <source>
        <dbReference type="Proteomes" id="UP001652620"/>
    </source>
</evidence>
<evidence type="ECO:0000256" key="7">
    <source>
        <dbReference type="ARBA" id="ARBA00023319"/>
    </source>
</evidence>
<dbReference type="Proteomes" id="UP001652620">
    <property type="component" value="Chromosome 3"/>
</dbReference>
<evidence type="ECO:0000256" key="4">
    <source>
        <dbReference type="ARBA" id="ARBA00022490"/>
    </source>
</evidence>
<evidence type="ECO:0000313" key="21">
    <source>
        <dbReference type="RefSeq" id="XP_049307129.1"/>
    </source>
</evidence>
<evidence type="ECO:0000313" key="19">
    <source>
        <dbReference type="RefSeq" id="XP_049307127.1"/>
    </source>
</evidence>
<dbReference type="Pfam" id="PF00621">
    <property type="entry name" value="RhoGEF"/>
    <property type="match status" value="1"/>
</dbReference>
<dbReference type="SUPFAM" id="SSF48726">
    <property type="entry name" value="Immunoglobulin"/>
    <property type="match status" value="21"/>
</dbReference>
<feature type="domain" description="Ig-like" evidence="13">
    <location>
        <begin position="2669"/>
        <end position="2744"/>
    </location>
</feature>
<accession>A0ABM3JD20</accession>
<evidence type="ECO:0000313" key="16">
    <source>
        <dbReference type="RefSeq" id="XP_049307124.1"/>
    </source>
</evidence>
<feature type="domain" description="DH" evidence="11">
    <location>
        <begin position="98"/>
        <end position="276"/>
    </location>
</feature>
<dbReference type="InterPro" id="IPR007110">
    <property type="entry name" value="Ig-like_dom"/>
</dbReference>
<proteinExistence type="inferred from homology"/>
<dbReference type="Gene3D" id="3.30.200.20">
    <property type="entry name" value="Phosphorylase Kinase, domain 1"/>
    <property type="match status" value="1"/>
</dbReference>
<dbReference type="PROSITE" id="PS50853">
    <property type="entry name" value="FN3"/>
    <property type="match status" value="2"/>
</dbReference>
<feature type="domain" description="Ig-like" evidence="13">
    <location>
        <begin position="3608"/>
        <end position="3692"/>
    </location>
</feature>
<dbReference type="Pfam" id="PF00041">
    <property type="entry name" value="fn3"/>
    <property type="match status" value="2"/>
</dbReference>
<dbReference type="Gene3D" id="1.20.900.10">
    <property type="entry name" value="Dbl homology (DH) domain"/>
    <property type="match status" value="1"/>
</dbReference>
<reference evidence="16 17" key="1">
    <citation type="submission" date="2025-05" db="UniProtKB">
        <authorList>
            <consortium name="RefSeq"/>
        </authorList>
    </citation>
    <scope>IDENTIFICATION</scope>
    <source>
        <tissue evidence="16 17">Adult</tissue>
    </source>
</reference>
<feature type="domain" description="Ig-like" evidence="13">
    <location>
        <begin position="1271"/>
        <end position="1358"/>
    </location>
</feature>
<dbReference type="PROSITE" id="PS50835">
    <property type="entry name" value="IG_LIKE"/>
    <property type="match status" value="16"/>
</dbReference>
<dbReference type="InterPro" id="IPR000719">
    <property type="entry name" value="Prot_kinase_dom"/>
</dbReference>
<dbReference type="Pfam" id="PF00069">
    <property type="entry name" value="Pkinase"/>
    <property type="match status" value="2"/>
</dbReference>
<dbReference type="RefSeq" id="XP_049307128.1">
    <property type="nucleotide sequence ID" value="XM_049451171.1"/>
</dbReference>
<dbReference type="CDD" id="cd00096">
    <property type="entry name" value="Ig"/>
    <property type="match status" value="1"/>
</dbReference>
<dbReference type="PROSITE" id="PS50002">
    <property type="entry name" value="SH3"/>
    <property type="match status" value="1"/>
</dbReference>
<feature type="domain" description="Ig-like" evidence="13">
    <location>
        <begin position="975"/>
        <end position="1065"/>
    </location>
</feature>
<dbReference type="InterPro" id="IPR036179">
    <property type="entry name" value="Ig-like_dom_sf"/>
</dbReference>
<dbReference type="Gene3D" id="1.10.510.10">
    <property type="entry name" value="Transferase(Phosphotransferase) domain 1"/>
    <property type="match status" value="2"/>
</dbReference>
<dbReference type="GeneID" id="105228775"/>
<dbReference type="PANTHER" id="PTHR47633">
    <property type="entry name" value="IMMUNOGLOBULIN"/>
    <property type="match status" value="1"/>
</dbReference>
<dbReference type="RefSeq" id="XP_049307129.1">
    <property type="nucleotide sequence ID" value="XM_049451172.1"/>
</dbReference>
<evidence type="ECO:0000259" key="13">
    <source>
        <dbReference type="PROSITE" id="PS50835"/>
    </source>
</evidence>
<dbReference type="InterPro" id="IPR055251">
    <property type="entry name" value="SOS1_NGEF_PH"/>
</dbReference>
<evidence type="ECO:0000313" key="20">
    <source>
        <dbReference type="RefSeq" id="XP_049307128.1"/>
    </source>
</evidence>
<dbReference type="SMART" id="SM00408">
    <property type="entry name" value="IGc2"/>
    <property type="match status" value="17"/>
</dbReference>
<dbReference type="PANTHER" id="PTHR47633:SF3">
    <property type="entry name" value="STRIATED MUSCLE PREFERENTIALLY EXPRESSED PROTEIN KINASE"/>
    <property type="match status" value="1"/>
</dbReference>
<feature type="domain" description="Fibronectin type-III" evidence="14">
    <location>
        <begin position="3704"/>
        <end position="3797"/>
    </location>
</feature>
<dbReference type="InterPro" id="IPR003598">
    <property type="entry name" value="Ig_sub2"/>
</dbReference>
<feature type="compositionally biased region" description="Basic and acidic residues" evidence="9">
    <location>
        <begin position="480"/>
        <end position="514"/>
    </location>
</feature>
<name>A0ABM3JD20_BACDO</name>
<feature type="domain" description="Ig-like" evidence="13">
    <location>
        <begin position="2471"/>
        <end position="2561"/>
    </location>
</feature>
<evidence type="ECO:0000259" key="14">
    <source>
        <dbReference type="PROSITE" id="PS50853"/>
    </source>
</evidence>
<dbReference type="Pfam" id="PF13927">
    <property type="entry name" value="Ig_3"/>
    <property type="match status" value="1"/>
</dbReference>
<dbReference type="Gene3D" id="2.60.40.10">
    <property type="entry name" value="Immunoglobulins"/>
    <property type="match status" value="23"/>
</dbReference>
<evidence type="ECO:0000256" key="2">
    <source>
        <dbReference type="ARBA" id="ARBA00006692"/>
    </source>
</evidence>
<dbReference type="Pfam" id="PF07679">
    <property type="entry name" value="I-set"/>
    <property type="match status" value="20"/>
</dbReference>
<dbReference type="PROSITE" id="PS50010">
    <property type="entry name" value="DH_2"/>
    <property type="match status" value="1"/>
</dbReference>
<dbReference type="RefSeq" id="XP_049307125.1">
    <property type="nucleotide sequence ID" value="XM_049451168.1"/>
</dbReference>
<evidence type="ECO:0000313" key="17">
    <source>
        <dbReference type="RefSeq" id="XP_049307125.1"/>
    </source>
</evidence>
<dbReference type="PROSITE" id="PS50011">
    <property type="entry name" value="PROTEIN_KINASE_DOM"/>
    <property type="match status" value="2"/>
</dbReference>
<evidence type="ECO:0000256" key="1">
    <source>
        <dbReference type="ARBA" id="ARBA00004496"/>
    </source>
</evidence>
<feature type="region of interest" description="Disordered" evidence="9">
    <location>
        <begin position="480"/>
        <end position="531"/>
    </location>
</feature>
<evidence type="ECO:0000256" key="5">
    <source>
        <dbReference type="ARBA" id="ARBA00022737"/>
    </source>
</evidence>
<dbReference type="CDD" id="cd00063">
    <property type="entry name" value="FN3"/>
    <property type="match status" value="2"/>
</dbReference>
<dbReference type="SUPFAM" id="SSF56112">
    <property type="entry name" value="Protein kinase-like (PK-like)"/>
    <property type="match status" value="2"/>
</dbReference>
<dbReference type="CDD" id="cd00160">
    <property type="entry name" value="RhoGEF"/>
    <property type="match status" value="1"/>
</dbReference>
<feature type="domain" description="Ig-like" evidence="13">
    <location>
        <begin position="1168"/>
        <end position="1256"/>
    </location>
</feature>
<sequence>MESIDNILVINQEFLADSPDSISLSRGDLVEILKTTNGDTFSREKLRDFKPELNLRWYVRLFGSTENCKEGWIPTNILDFSNDSVSAFGNKGEDENFRRLATVRELIETEEEFSRDLQNIVDRYIKAVDKIAAPRIVRDSKDIIFSNFEQIAEFHNMILIEGLKYYSEQPNMTAKTFLRLERDFDKHVKYCAAEPLAQAFLKDNKEANEYFQQISKAIGDDKNLCEHLKLPIQRINDYQFLLKELIKYSHNVPENTKDLQKALELMLSVPNRAFHNKLLSSIEGYRGNIYKIGRLLNHDWWTIKDSVQKSHDRYLFLFKSRILISNLRKINEERSIFVLQNIIKLPDCNIENNVVENVLYITGKPGKQNTFLPITLKPHKIDIRERWFQEIVSYIDDESALQEHFADDLRIDSSQVLHENELLLHLPQKAEAHNPYSGIKASDVAHDYYLSDEERKKYLEEQTNLLSSRNKQHFESKIFEENKHSLTKTDESRAKEKAKYLEDHTQSHPDRNIQHFDSTITEENENSLTKSDELFEEEKIDFSDVVTENALLSKKKDDSIKNANDTKLIEKDVILNQQCRDASTDDIELINKCKEFSNIRMLSDGSVGKNSEISNNSQIKSSLNLLSPPLSKINETTKEVASSKKITLSDIPFYTESSKFIINTTAASDKNNSKSTNMNVTNIKDSASLQQWSNTLTNLISLPYQGGGTSNPPPPLPPNFHRMPGFFEPLPRISYETSIEILIVKARPPSPPPLPQSIKKLIVHNESLEQKSENFLKGIYDSQNFDTSVHTAKQKLRFIKSAVIKSTDSTKYAEDTVKKAKARDFLHIFTPPLKTKRPIYEIVEVPYTNDQSQEHIENIHEENKEVGTEIEVTDPNISKMEDYTSGYSAKYSRRRAELSSTTRDYERGSSYDNYGDNFRSTASSRVERRKQDDHRSIFSSSRAESRNEEYYGSRIATRSSSRMMEENNLKSLEKPEILRPAKSAQVKPGESAHFEVQFVEKPGLVVWLKDNKPLEDKLADRVVQTEAAMNSYRLDIKNCSESDAGTYTAKAISGIENVTCSAQLAVGQAAGHDETKTNVAPVFLVQLKDVEMLEQTLFRFMIKVMGDPKPKVKFFKDGDEISEEDKHIQINREKDYLGYYELIINEVQKFDSGIYTCKAINKYGEAQCEAKATTVEDKNPFGSLSGQILPAGEKSTFSWKRNGVEFDPEERFKVLFGEDEDSLALVFQHVKPEDAGIYTCVAQTTTGNISCSAELTVQGAIQTLYKEPEKPVLVIEHREANTTIGGTAILELQCKGFPKPGVEWKHDGEIIEVGEKHKILYADEESMSLVIKNITTEDAGEYTIHARNELGEDESSISLVVKAGPKIKKVNDVTCFAEETIRIEVEVEGFPKPLINISNNGKDISHEKNVTITSNSIGKSTETYVIEISNIKLSQSGNYSIRATNDLNQSSEFWNCIVNSKPIIVKHLEEEYVYGEKETVIMSVKIDAFPAAKVRWYQDGNEIDVSNNKKYTTVADGNEYMLKIKDVSRVDCAIYKVKAENDYGSASSETKLLIKCAPELTKKLSNITITEGDCNVELEVQLNAYPEPKIKWYIDGIEIDEKRKDFRRIEENNSYKLVLKEVNTSMHGTYCCKIMNDYGNLENECIVTVNCKPKIRKQLKDTEVQANGTLTLETDIYAMPEPTVQWFKDGQEISADARVKISRDSYRTEDYSLSLTICKPTDAGTYEVRALNAIGDSQSQCKVIVLNELKRKEEVDGHNIQKIENGAIPEIQHADILEKHSFESVPLKYEIIAKGIPKPEAVWYHDGKPIQADQRVATIVDGDKYRLEIKELQLSDAGEYRVVIKNKCGEKSLQGVLSLSGVADYRKPILKSGLRDITTKKGNSLAIPIVFTADPQPKITWMKDGMALKEQGNIIITESVQDLENGLKEYSYTINFDELQHKDSGRYELQIENKYGKISTTGWIDVLSKPEIIGLKDQCCLPNDTIAFDAIILANPKPKVTWTRGNENLCNNENCEVIADIDDNKYRLVFQCVKSEEDGLYSLTAVNDQGSSTASFHLNVKVEKPTFITPPEDQLILDNHPVNVNVLAHGIPKPTIEWKKGDESIVDGAQITKNEELVYIIQQSSPHSDQLSSQLEISNFRPSNAGTYTVVAKNEIGVTEVPFKLSLLELAPKFESKFDNAKEVFQGEDLVLQCKVIGSPIPLISWIKDGEQLKPSEHIRLTSSASGILTLEIANIQPSDSGAYKVIISNPLGEISSLCAVAVTPKAQQPSFVEPLEDVKVSVGEQLKLHARVIGFPAPEIKWIKNGITLHPSTSINFINNPNGLVGLSIDNVQPEDAGVYKCLIVNKEGEIEGSSTVTVCAMEKKPEFIRELHDTNCIEGFPVKMQVKVLGNPLPDIKWFHNGQEISPKEGRYTFAEIKDNNYCLQIKEADLKDSGLYEVVASNALGTALSKARLQVALKTDESMPEVPPRFLSSIRDVNANEGDEIKLSAAFTGNPVPEIIWTKDGNTLFNDESTLISCDGKHVSLIINNAEASHSGTYNCLLANPLGEDASDCELNVRKVYKKPLFTQKICDQQHLINTDAKIGVTVSGVPHPELSWYFQDKPIIEGDKYELINDGDHHTLVIKDCTINDHGVYKCIAKNREGTDITQGRLDMVNELKKHIRSEPPTFLKRLGDCEIYPGMTAKFTACAAGSPEPEVEWFKNDQKLFPCEKISMDHEPNGLLRLTIKDADDTDVGRYTCHIFNPYGDETCHGHLIYDNIDNNRRKPLSEQYNDISKYKRTGVPTPITEKPSISRMTDHNLKLAWKPSVVTTGHYPVTYLVEMMDLPNGDWRTVHTGIRNCSCVIDGLEPFRDYRLRVRVENKYGVSDPSPYLQTYRQKIVPEEKKKYTYLAPGVDFRPETSPYFPKDFDIERPPHDGLAQAPQFLRRENDCNYGVKNHNTELMWFVYGYPKPKMTYYFDDTLIESGGRFDYSYTRNGQATLFINKMLERDVGWYEAVATNEYGEARQRVKLLIADYPRFLKRPDETYIMMRKNGRLEAHIVGEPLPEIRWYKDWQPLADNARIKTSYYEPNIYVLSINDAIIKDEGLYSVCARNVAGSISTSVMLHIEDNEDKYIYKTYGRLPYIRAKQNRYCDKYDIGDELGRGTQGITYHAVERATGDNYAAKIMYGRHELRPFMLNELEIMNGLNHKNLIQLHDAYDLDKNVTLIIELAAGGELVKDNLLKRNYYTERDIAYYIRQALWGLDYMHDHGFGHMGLTIKDLLISVVGSKNLKLSDFGLSRKINRHALTTLDFGMPEYVSPEVVNKEGVGFSHDMWAVGIITYVLLSGRNPFRGSDDYETLSKIREGRWEFSDSIWSHISADGRDFISRLLSYRADDRMDVKTALKHPWFFMLDSLPTGTEYQITTDNLRSYQDQFDDWSENAACKQYFRRRRLSGCYTHPSRMVYPPGHSYTPEPTPELLPEPKKYSTKRENTMSKYLHPDYELGLIQSESHYQYGPDTYLLQLRDVSFPVRLREYMKVAHRRSPSFALNDSVDWSLPVIRERRRFTDIMDEEIDDERVRSRINLYSSNDSFTIRRLRTELGPRLDEYTEAEALIESQREGCLPFFREKPQTLAIVEYQPAHIHCFAVGDPKPCIQWFKNDMVLIESNRIKILTDEDGRSILRFDPALHTDIGIYKAVARNSLGQTVSRCRLVVATLPDAPDSPEVSAVSGKEILLRWKQPRNDGHSTVLCYSLQKKEFSSDIWTTIADNIDHEFYFVHDLQPNTKYQFRLASRNRIGWSEMSIPLTAETAAIDSPKIQISKAMEHLQKLTESGQEITAEEERVHTDYHCECEPPNWITDNSVNEKYSFISEIHRGEFSTIVKGIQKSTNAIIVAKIFDLNTETEPLILEEFENFRTLRHERIAALFAAYKPVNVPLAIFIMEKLQGADVLTYFSSRHQYTEQMVATVITQLLDAVQYLHWRSYCHLNIQPDNIVMASVRSVQIKLIDFGSSKRVSKLGAKVAARCMLDFQSPEMVNEEPIFPQSDIWSVGVLTYLLLSGKSPFRGTDDYDTKQNISFARYRFENLYKEVTPEGTRFIMFLFKRHPTKRPYSEDCLEHRWLMSSDYMIKKRERAVFLGNRLKEFADMYKDIKESHATSTQTITQSLNGGPSTTQLLRSNSIQEELYATF</sequence>
<dbReference type="RefSeq" id="XP_049307124.1">
    <property type="nucleotide sequence ID" value="XM_049451167.1"/>
</dbReference>
<keyword evidence="4" id="KW-0963">Cytoplasm</keyword>
<feature type="domain" description="Ig-like" evidence="13">
    <location>
        <begin position="2065"/>
        <end position="2166"/>
    </location>
</feature>
<gene>
    <name evidence="16 17 18 19 20 21" type="primary">LOC105228775</name>
</gene>
<keyword evidence="15" id="KW-1185">Reference proteome</keyword>
<feature type="domain" description="Ig-like" evidence="13">
    <location>
        <begin position="2567"/>
        <end position="2650"/>
    </location>
</feature>
<dbReference type="InterPro" id="IPR013783">
    <property type="entry name" value="Ig-like_fold"/>
</dbReference>
<comment type="subcellular location">
    <subcellularLocation>
        <location evidence="1">Cytoplasm</location>
    </subcellularLocation>
</comment>
<feature type="domain" description="Ig-like" evidence="13">
    <location>
        <begin position="1653"/>
        <end position="1744"/>
    </location>
</feature>
<keyword evidence="7" id="KW-0393">Immunoglobulin domain</keyword>
<evidence type="ECO:0000259" key="10">
    <source>
        <dbReference type="PROSITE" id="PS50002"/>
    </source>
</evidence>
<feature type="domain" description="Protein kinase" evidence="12">
    <location>
        <begin position="3139"/>
        <end position="3393"/>
    </location>
</feature>
<evidence type="ECO:0000256" key="8">
    <source>
        <dbReference type="PROSITE-ProRule" id="PRU00192"/>
    </source>
</evidence>
<dbReference type="InterPro" id="IPR013098">
    <property type="entry name" value="Ig_I-set"/>
</dbReference>
<evidence type="ECO:0000259" key="12">
    <source>
        <dbReference type="PROSITE" id="PS50011"/>
    </source>
</evidence>
<feature type="domain" description="Ig-like" evidence="13">
    <location>
        <begin position="2367"/>
        <end position="2457"/>
    </location>
</feature>
<keyword evidence="3 8" id="KW-0728">SH3 domain</keyword>
<dbReference type="InterPro" id="IPR035899">
    <property type="entry name" value="DBL_dom_sf"/>
</dbReference>
<dbReference type="InterPro" id="IPR001452">
    <property type="entry name" value="SH3_domain"/>
</dbReference>
<evidence type="ECO:0000313" key="18">
    <source>
        <dbReference type="RefSeq" id="XP_049307126.1"/>
    </source>
</evidence>
<feature type="domain" description="Ig-like" evidence="13">
    <location>
        <begin position="1868"/>
        <end position="1959"/>
    </location>
</feature>
<protein>
    <submittedName>
        <fullName evidence="16 17">Obscurin isoform X1</fullName>
    </submittedName>
</protein>
<evidence type="ECO:0000256" key="6">
    <source>
        <dbReference type="ARBA" id="ARBA00023157"/>
    </source>
</evidence>
<evidence type="ECO:0000259" key="11">
    <source>
        <dbReference type="PROSITE" id="PS50010"/>
    </source>
</evidence>
<keyword evidence="6" id="KW-1015">Disulfide bond</keyword>
<feature type="region of interest" description="Disordered" evidence="9">
    <location>
        <begin position="894"/>
        <end position="943"/>
    </location>
</feature>
<dbReference type="InterPro" id="IPR003961">
    <property type="entry name" value="FN3_dom"/>
</dbReference>
<feature type="domain" description="Protein kinase" evidence="12">
    <location>
        <begin position="3851"/>
        <end position="4105"/>
    </location>
</feature>
<organism evidence="15 18">
    <name type="scientific">Bactrocera dorsalis</name>
    <name type="common">Oriental fruit fly</name>
    <name type="synonym">Dacus dorsalis</name>
    <dbReference type="NCBI Taxonomy" id="27457"/>
    <lineage>
        <taxon>Eukaryota</taxon>
        <taxon>Metazoa</taxon>
        <taxon>Ecdysozoa</taxon>
        <taxon>Arthropoda</taxon>
        <taxon>Hexapoda</taxon>
        <taxon>Insecta</taxon>
        <taxon>Pterygota</taxon>
        <taxon>Neoptera</taxon>
        <taxon>Endopterygota</taxon>
        <taxon>Diptera</taxon>
        <taxon>Brachycera</taxon>
        <taxon>Muscomorpha</taxon>
        <taxon>Tephritoidea</taxon>
        <taxon>Tephritidae</taxon>
        <taxon>Bactrocera</taxon>
        <taxon>Bactrocera</taxon>
    </lineage>
</organism>
<dbReference type="SMART" id="SM00325">
    <property type="entry name" value="RhoGEF"/>
    <property type="match status" value="1"/>
</dbReference>
<feature type="domain" description="Ig-like" evidence="13">
    <location>
        <begin position="1558"/>
        <end position="1648"/>
    </location>
</feature>
<feature type="domain" description="Ig-like" evidence="13">
    <location>
        <begin position="1081"/>
        <end position="1161"/>
    </location>
</feature>
<dbReference type="RefSeq" id="XP_049307126.1">
    <property type="nucleotide sequence ID" value="XM_049451169.1"/>
</dbReference>
<dbReference type="InterPro" id="IPR011993">
    <property type="entry name" value="PH-like_dom_sf"/>
</dbReference>
<feature type="domain" description="Ig-like" evidence="13">
    <location>
        <begin position="2270"/>
        <end position="2359"/>
    </location>
</feature>
<dbReference type="Gene3D" id="2.30.29.30">
    <property type="entry name" value="Pleckstrin-homology domain (PH domain)/Phosphotyrosine-binding domain (PTB)"/>
    <property type="match status" value="1"/>
</dbReference>
<dbReference type="SMART" id="SM00060">
    <property type="entry name" value="FN3"/>
    <property type="match status" value="3"/>
</dbReference>
<keyword evidence="5" id="KW-0677">Repeat</keyword>
<feature type="compositionally biased region" description="Basic and acidic residues" evidence="9">
    <location>
        <begin position="925"/>
        <end position="936"/>
    </location>
</feature>
<dbReference type="RefSeq" id="XP_049307127.1">
    <property type="nucleotide sequence ID" value="XM_049451170.1"/>
</dbReference>
<evidence type="ECO:0000256" key="3">
    <source>
        <dbReference type="ARBA" id="ARBA00022443"/>
    </source>
</evidence>
<feature type="domain" description="Ig-like" evidence="13">
    <location>
        <begin position="1462"/>
        <end position="1553"/>
    </location>
</feature>
<dbReference type="InterPro" id="IPR011009">
    <property type="entry name" value="Kinase-like_dom_sf"/>
</dbReference>
<dbReference type="SUPFAM" id="SSF48065">
    <property type="entry name" value="DBL homology domain (DH-domain)"/>
    <property type="match status" value="1"/>
</dbReference>
<feature type="domain" description="Ig-like" evidence="13">
    <location>
        <begin position="2172"/>
        <end position="2264"/>
    </location>
</feature>
<feature type="domain" description="SH3" evidence="10">
    <location>
        <begin position="3"/>
        <end position="83"/>
    </location>
</feature>
<comment type="similarity">
    <text evidence="2">Belongs to the protein kinase superfamily. CAMK Ser/Thr protein kinase family.</text>
</comment>
<dbReference type="SUPFAM" id="SSF50729">
    <property type="entry name" value="PH domain-like"/>
    <property type="match status" value="1"/>
</dbReference>
<dbReference type="SUPFAM" id="SSF49265">
    <property type="entry name" value="Fibronectin type III"/>
    <property type="match status" value="1"/>
</dbReference>
<dbReference type="Pfam" id="PF22697">
    <property type="entry name" value="SOS1_NGEF_PH"/>
    <property type="match status" value="1"/>
</dbReference>
<dbReference type="InterPro" id="IPR003599">
    <property type="entry name" value="Ig_sub"/>
</dbReference>
<feature type="domain" description="Fibronectin type-III" evidence="14">
    <location>
        <begin position="2785"/>
        <end position="2886"/>
    </location>
</feature>
<dbReference type="SMART" id="SM00409">
    <property type="entry name" value="IG"/>
    <property type="match status" value="20"/>
</dbReference>
<dbReference type="InterPro" id="IPR036116">
    <property type="entry name" value="FN3_sf"/>
</dbReference>
<dbReference type="InterPro" id="IPR000219">
    <property type="entry name" value="DH_dom"/>
</dbReference>
<evidence type="ECO:0000256" key="9">
    <source>
        <dbReference type="SAM" id="MobiDB-lite"/>
    </source>
</evidence>